<dbReference type="PANTHER" id="PTHR34980:SF2">
    <property type="entry name" value="INNER MEMBRANE PROTEIN YHAH-RELATED"/>
    <property type="match status" value="1"/>
</dbReference>
<evidence type="ECO:0000256" key="1">
    <source>
        <dbReference type="SAM" id="Phobius"/>
    </source>
</evidence>
<organism evidence="2 3">
    <name type="scientific">Planococcus koreensis</name>
    <dbReference type="NCBI Taxonomy" id="112331"/>
    <lineage>
        <taxon>Bacteria</taxon>
        <taxon>Bacillati</taxon>
        <taxon>Bacillota</taxon>
        <taxon>Bacilli</taxon>
        <taxon>Bacillales</taxon>
        <taxon>Caryophanaceae</taxon>
        <taxon>Planococcus</taxon>
    </lineage>
</organism>
<keyword evidence="1" id="KW-0812">Transmembrane</keyword>
<dbReference type="OrthoDB" id="9812349at2"/>
<keyword evidence="3" id="KW-1185">Reference proteome</keyword>
<keyword evidence="1" id="KW-0472">Membrane</keyword>
<protein>
    <submittedName>
        <fullName evidence="2">Uncharacterized membrane protein YhaH (DUF805 family)</fullName>
    </submittedName>
</protein>
<gene>
    <name evidence="2" type="ORF">HNQ44_000684</name>
</gene>
<accession>A0A7W8CPJ4</accession>
<dbReference type="RefSeq" id="WP_135500917.1">
    <property type="nucleotide sequence ID" value="NZ_CP181055.1"/>
</dbReference>
<dbReference type="EMBL" id="JACHHE010000001">
    <property type="protein sequence ID" value="MBB5179262.1"/>
    <property type="molecule type" value="Genomic_DNA"/>
</dbReference>
<dbReference type="AlphaFoldDB" id="A0A7W8CPJ4"/>
<dbReference type="PANTHER" id="PTHR34980">
    <property type="entry name" value="INNER MEMBRANE PROTEIN-RELATED-RELATED"/>
    <property type="match status" value="1"/>
</dbReference>
<dbReference type="Pfam" id="PF05656">
    <property type="entry name" value="DUF805"/>
    <property type="match status" value="1"/>
</dbReference>
<name>A0A7W8CPJ4_9BACL</name>
<feature type="transmembrane region" description="Helical" evidence="1">
    <location>
        <begin position="52"/>
        <end position="72"/>
    </location>
</feature>
<feature type="transmembrane region" description="Helical" evidence="1">
    <location>
        <begin position="84"/>
        <end position="104"/>
    </location>
</feature>
<evidence type="ECO:0000313" key="2">
    <source>
        <dbReference type="EMBL" id="MBB5179262.1"/>
    </source>
</evidence>
<dbReference type="GO" id="GO:0005886">
    <property type="term" value="C:plasma membrane"/>
    <property type="evidence" value="ECO:0007669"/>
    <property type="project" value="TreeGrafter"/>
</dbReference>
<sequence length="130" mass="14520">MQDFVNAVKKSFDFKGRSRRREFWMFMLIASVLAAGLIIIETLLGLQLAQDIGILSTIYALAIAAPTASVTIRRLHDTGRSGWWSLLYLVPVIGWVALIAFTLFNSDLGANAYGKSPKAWNSVYTPINYY</sequence>
<feature type="transmembrane region" description="Helical" evidence="1">
    <location>
        <begin position="23"/>
        <end position="46"/>
    </location>
</feature>
<keyword evidence="1" id="KW-1133">Transmembrane helix</keyword>
<reference evidence="2 3" key="1">
    <citation type="submission" date="2020-08" db="EMBL/GenBank/DDBJ databases">
        <title>Genomic Encyclopedia of Type Strains, Phase IV (KMG-IV): sequencing the most valuable type-strain genomes for metagenomic binning, comparative biology and taxonomic classification.</title>
        <authorList>
            <person name="Goeker M."/>
        </authorList>
    </citation>
    <scope>NUCLEOTIDE SEQUENCE [LARGE SCALE GENOMIC DNA]</scope>
    <source>
        <strain evidence="2 3">DSM 15895</strain>
    </source>
</reference>
<comment type="caution">
    <text evidence="2">The sequence shown here is derived from an EMBL/GenBank/DDBJ whole genome shotgun (WGS) entry which is preliminary data.</text>
</comment>
<dbReference type="InterPro" id="IPR008523">
    <property type="entry name" value="DUF805"/>
</dbReference>
<dbReference type="Proteomes" id="UP000525923">
    <property type="component" value="Unassembled WGS sequence"/>
</dbReference>
<evidence type="ECO:0000313" key="3">
    <source>
        <dbReference type="Proteomes" id="UP000525923"/>
    </source>
</evidence>
<proteinExistence type="predicted"/>